<organism evidence="7 8">
    <name type="scientific">Enterovirga aerilata</name>
    <dbReference type="NCBI Taxonomy" id="2730920"/>
    <lineage>
        <taxon>Bacteria</taxon>
        <taxon>Pseudomonadati</taxon>
        <taxon>Pseudomonadota</taxon>
        <taxon>Alphaproteobacteria</taxon>
        <taxon>Hyphomicrobiales</taxon>
        <taxon>Methylobacteriaceae</taxon>
        <taxon>Enterovirga</taxon>
    </lineage>
</organism>
<dbReference type="Proteomes" id="UP000564885">
    <property type="component" value="Unassembled WGS sequence"/>
</dbReference>
<feature type="transmembrane region" description="Helical" evidence="6">
    <location>
        <begin position="111"/>
        <end position="134"/>
    </location>
</feature>
<sequence>MSLDALLVFAAALFVAAAAPGPGIAALVARVLGRGTGGAVAFTTGLALGDVVWLAVAVAGLSALAQSFHTVFLVLKYAGAAYLLVLAWKLWTAPAAPAGSGEAPRPDPSWRLFLAGLAVTLGNPKVMVFYLALVPNLIDVASITPLGFAELAAVLLAVLAVVFGSYILLAARARRLLASPRAVRAVNRTTGAVMAGAAVAVATR</sequence>
<dbReference type="AlphaFoldDB" id="A0A849I6E0"/>
<evidence type="ECO:0000256" key="6">
    <source>
        <dbReference type="SAM" id="Phobius"/>
    </source>
</evidence>
<protein>
    <submittedName>
        <fullName evidence="7">LysE family translocator</fullName>
    </submittedName>
</protein>
<keyword evidence="8" id="KW-1185">Reference proteome</keyword>
<comment type="subcellular location">
    <subcellularLocation>
        <location evidence="1">Cell membrane</location>
        <topology evidence="1">Multi-pass membrane protein</topology>
    </subcellularLocation>
</comment>
<keyword evidence="3 6" id="KW-0812">Transmembrane</keyword>
<proteinExistence type="predicted"/>
<keyword evidence="2" id="KW-1003">Cell membrane</keyword>
<evidence type="ECO:0000313" key="7">
    <source>
        <dbReference type="EMBL" id="NNM72881.1"/>
    </source>
</evidence>
<feature type="transmembrane region" description="Helical" evidence="6">
    <location>
        <begin position="41"/>
        <end position="64"/>
    </location>
</feature>
<evidence type="ECO:0000256" key="3">
    <source>
        <dbReference type="ARBA" id="ARBA00022692"/>
    </source>
</evidence>
<evidence type="ECO:0000256" key="5">
    <source>
        <dbReference type="ARBA" id="ARBA00023136"/>
    </source>
</evidence>
<accession>A0A849I6E0</accession>
<dbReference type="PANTHER" id="PTHR30086">
    <property type="entry name" value="ARGININE EXPORTER PROTEIN ARGO"/>
    <property type="match status" value="1"/>
</dbReference>
<dbReference type="GO" id="GO:0005886">
    <property type="term" value="C:plasma membrane"/>
    <property type="evidence" value="ECO:0007669"/>
    <property type="project" value="UniProtKB-SubCell"/>
</dbReference>
<feature type="transmembrane region" description="Helical" evidence="6">
    <location>
        <begin position="71"/>
        <end position="91"/>
    </location>
</feature>
<dbReference type="Pfam" id="PF01810">
    <property type="entry name" value="LysE"/>
    <property type="match status" value="1"/>
</dbReference>
<keyword evidence="4 6" id="KW-1133">Transmembrane helix</keyword>
<comment type="caution">
    <text evidence="7">The sequence shown here is derived from an EMBL/GenBank/DDBJ whole genome shotgun (WGS) entry which is preliminary data.</text>
</comment>
<evidence type="ECO:0000256" key="1">
    <source>
        <dbReference type="ARBA" id="ARBA00004651"/>
    </source>
</evidence>
<dbReference type="GO" id="GO:0015171">
    <property type="term" value="F:amino acid transmembrane transporter activity"/>
    <property type="evidence" value="ECO:0007669"/>
    <property type="project" value="TreeGrafter"/>
</dbReference>
<evidence type="ECO:0000256" key="4">
    <source>
        <dbReference type="ARBA" id="ARBA00022989"/>
    </source>
</evidence>
<dbReference type="EMBL" id="JABEPP010000003">
    <property type="protein sequence ID" value="NNM72881.1"/>
    <property type="molecule type" value="Genomic_DNA"/>
</dbReference>
<dbReference type="RefSeq" id="WP_171218399.1">
    <property type="nucleotide sequence ID" value="NZ_JABEPP010000003.1"/>
</dbReference>
<feature type="transmembrane region" description="Helical" evidence="6">
    <location>
        <begin position="146"/>
        <end position="169"/>
    </location>
</feature>
<evidence type="ECO:0000256" key="2">
    <source>
        <dbReference type="ARBA" id="ARBA00022475"/>
    </source>
</evidence>
<reference evidence="7 8" key="1">
    <citation type="submission" date="2020-04" db="EMBL/GenBank/DDBJ databases">
        <title>Enterovirga sp. isolate from soil.</title>
        <authorList>
            <person name="Chea S."/>
            <person name="Kim D.-U."/>
        </authorList>
    </citation>
    <scope>NUCLEOTIDE SEQUENCE [LARGE SCALE GENOMIC DNA]</scope>
    <source>
        <strain evidence="7 8">DB1703</strain>
    </source>
</reference>
<gene>
    <name evidence="7" type="ORF">HJG44_10885</name>
</gene>
<keyword evidence="5 6" id="KW-0472">Membrane</keyword>
<name>A0A849I6E0_9HYPH</name>
<dbReference type="PANTHER" id="PTHR30086:SF20">
    <property type="entry name" value="ARGININE EXPORTER PROTEIN ARGO-RELATED"/>
    <property type="match status" value="1"/>
</dbReference>
<evidence type="ECO:0000313" key="8">
    <source>
        <dbReference type="Proteomes" id="UP000564885"/>
    </source>
</evidence>
<dbReference type="InterPro" id="IPR001123">
    <property type="entry name" value="LeuE-type"/>
</dbReference>